<dbReference type="InterPro" id="IPR000456">
    <property type="entry name" value="Ribosomal_bL17"/>
</dbReference>
<name>K1XI15_9BACT</name>
<reference evidence="2" key="1">
    <citation type="journal article" date="2012" name="Science">
        <title>Fermentation, hydrogen, and sulfur metabolism in multiple uncultivated bacterial phyla.</title>
        <authorList>
            <person name="Wrighton K.C."/>
            <person name="Thomas B.C."/>
            <person name="Sharon I."/>
            <person name="Miller C.S."/>
            <person name="Castelle C.J."/>
            <person name="VerBerkmoes N.C."/>
            <person name="Wilkins M.J."/>
            <person name="Hettich R.L."/>
            <person name="Lipton M.S."/>
            <person name="Williams K.H."/>
            <person name="Long P.E."/>
            <person name="Banfield J.F."/>
        </authorList>
    </citation>
    <scope>NUCLEOTIDE SEQUENCE [LARGE SCALE GENOMIC DNA]</scope>
</reference>
<dbReference type="Pfam" id="PF01196">
    <property type="entry name" value="Ribosomal_L17"/>
    <property type="match status" value="1"/>
</dbReference>
<proteinExistence type="predicted"/>
<organism evidence="2">
    <name type="scientific">uncultured bacterium</name>
    <name type="common">gcode 4</name>
    <dbReference type="NCBI Taxonomy" id="1234023"/>
    <lineage>
        <taxon>Bacteria</taxon>
        <taxon>environmental samples</taxon>
    </lineage>
</organism>
<dbReference type="GO" id="GO:0006412">
    <property type="term" value="P:translation"/>
    <property type="evidence" value="ECO:0007669"/>
    <property type="project" value="InterPro"/>
</dbReference>
<dbReference type="SUPFAM" id="SSF64263">
    <property type="entry name" value="Prokaryotic ribosomal protein L17"/>
    <property type="match status" value="1"/>
</dbReference>
<evidence type="ECO:0000313" key="2">
    <source>
        <dbReference type="EMBL" id="EKD24737.1"/>
    </source>
</evidence>
<dbReference type="AlphaFoldDB" id="K1XI15"/>
<gene>
    <name evidence="2" type="ORF">ACD_80C00167G0035</name>
</gene>
<protein>
    <recommendedName>
        <fullName evidence="1">50S ribosomal protein L17</fullName>
    </recommendedName>
</protein>
<comment type="caution">
    <text evidence="2">The sequence shown here is derived from an EMBL/GenBank/DDBJ whole genome shotgun (WGS) entry which is preliminary data.</text>
</comment>
<dbReference type="GO" id="GO:0003735">
    <property type="term" value="F:structural constituent of ribosome"/>
    <property type="evidence" value="ECO:0007669"/>
    <property type="project" value="InterPro"/>
</dbReference>
<sequence>MRHKKNKLLELHTGAKKRDVFVRQLLSNLVKNGKTTTTPKRAKVLKSEIDSFFANLVKMSKKLDPKDAKRETIRYIKSKIFGEAEGKKVLNVLLPKYMESGSTSSFVADYKLGFRVGDGVQKILLKLL</sequence>
<dbReference type="Gene3D" id="3.90.1030.10">
    <property type="entry name" value="Ribosomal protein L17"/>
    <property type="match status" value="1"/>
</dbReference>
<dbReference type="EMBL" id="AMFJ01036174">
    <property type="protein sequence ID" value="EKD24737.1"/>
    <property type="molecule type" value="Genomic_DNA"/>
</dbReference>
<dbReference type="GO" id="GO:0005840">
    <property type="term" value="C:ribosome"/>
    <property type="evidence" value="ECO:0007669"/>
    <property type="project" value="InterPro"/>
</dbReference>
<dbReference type="InterPro" id="IPR036373">
    <property type="entry name" value="Ribosomal_bL17_sf"/>
</dbReference>
<evidence type="ECO:0000256" key="1">
    <source>
        <dbReference type="ARBA" id="ARBA00035494"/>
    </source>
</evidence>
<accession>K1XI15</accession>